<sequence length="370" mass="42950">MEQQLKQDALFLPFMQIPTGHHHVADALMEDLMSYMDTVRCNKIDILSYSYGKMETVVSSTYLRWIKNLPNAYHWIYDQMAYKKADKRNRNYLYELLFINFFKRLLKEHEPRILFCTHALPSNIASVLKQKGKLQATIVNVYTDYFVNRVWGIEGVDYHFVPSVEVKKFLQKLGVDEKRIYVTGIPVHREFNNTTQMKEKNPNELQVLVTGGSLGVGGLEKILSEPSEAMHYYVLCGKNTSLYKQLKATNRMDVTPIPYIERKQEMNAYYNQVDAVITKPGGVTISECLIKRKPIFVCNALPGQEKINEQQLKRLGVVQPVTCESAKDEIKAFFSDVDKQKGYHRTVDHYHQQLENRSMVEILEEIFPFA</sequence>
<gene>
    <name evidence="7" type="ORF">SAMN05216389_105164</name>
</gene>
<dbReference type="GO" id="GO:0016020">
    <property type="term" value="C:membrane"/>
    <property type="evidence" value="ECO:0007669"/>
    <property type="project" value="UniProtKB-SubCell"/>
</dbReference>
<dbReference type="GO" id="GO:0009247">
    <property type="term" value="P:glycolipid biosynthetic process"/>
    <property type="evidence" value="ECO:0007669"/>
    <property type="project" value="InterPro"/>
</dbReference>
<keyword evidence="3" id="KW-0328">Glycosyltransferase</keyword>
<evidence type="ECO:0000313" key="8">
    <source>
        <dbReference type="Proteomes" id="UP000198618"/>
    </source>
</evidence>
<dbReference type="InterPro" id="IPR007235">
    <property type="entry name" value="Glyco_trans_28_C"/>
</dbReference>
<dbReference type="PANTHER" id="PTHR43025">
    <property type="entry name" value="MONOGALACTOSYLDIACYLGLYCEROL SYNTHASE"/>
    <property type="match status" value="1"/>
</dbReference>
<organism evidence="7 8">
    <name type="scientific">Oceanobacillus limi</name>
    <dbReference type="NCBI Taxonomy" id="930131"/>
    <lineage>
        <taxon>Bacteria</taxon>
        <taxon>Bacillati</taxon>
        <taxon>Bacillota</taxon>
        <taxon>Bacilli</taxon>
        <taxon>Bacillales</taxon>
        <taxon>Bacillaceae</taxon>
        <taxon>Oceanobacillus</taxon>
    </lineage>
</organism>
<keyword evidence="8" id="KW-1185">Reference proteome</keyword>
<dbReference type="GO" id="GO:0016758">
    <property type="term" value="F:hexosyltransferase activity"/>
    <property type="evidence" value="ECO:0007669"/>
    <property type="project" value="InterPro"/>
</dbReference>
<proteinExistence type="inferred from homology"/>
<dbReference type="InterPro" id="IPR009695">
    <property type="entry name" value="Diacylglyc_glucosyltr_N"/>
</dbReference>
<protein>
    <submittedName>
        <fullName evidence="7">UDP-N-acetylglucosamine:LPS N-acetylglucosamine transferase</fullName>
    </submittedName>
</protein>
<dbReference type="SUPFAM" id="SSF53756">
    <property type="entry name" value="UDP-Glycosyltransferase/glycogen phosphorylase"/>
    <property type="match status" value="1"/>
</dbReference>
<reference evidence="7 8" key="1">
    <citation type="submission" date="2016-10" db="EMBL/GenBank/DDBJ databases">
        <authorList>
            <person name="de Groot N.N."/>
        </authorList>
    </citation>
    <scope>NUCLEOTIDE SEQUENCE [LARGE SCALE GENOMIC DNA]</scope>
    <source>
        <strain evidence="7 8">IBRC-M 10780</strain>
    </source>
</reference>
<dbReference type="Gene3D" id="3.40.50.2000">
    <property type="entry name" value="Glycogen Phosphorylase B"/>
    <property type="match status" value="1"/>
</dbReference>
<feature type="domain" description="Diacylglycerol glucosyltransferase N-terminal" evidence="6">
    <location>
        <begin position="21"/>
        <end position="187"/>
    </location>
</feature>
<dbReference type="InterPro" id="IPR050519">
    <property type="entry name" value="Glycosyltransf_28_UgtP"/>
</dbReference>
<evidence type="ECO:0000259" key="6">
    <source>
        <dbReference type="Pfam" id="PF06925"/>
    </source>
</evidence>
<comment type="similarity">
    <text evidence="2">Belongs to the glycosyltransferase 28 family.</text>
</comment>
<evidence type="ECO:0000256" key="4">
    <source>
        <dbReference type="ARBA" id="ARBA00022679"/>
    </source>
</evidence>
<evidence type="ECO:0000313" key="7">
    <source>
        <dbReference type="EMBL" id="SET10051.1"/>
    </source>
</evidence>
<evidence type="ECO:0000256" key="2">
    <source>
        <dbReference type="ARBA" id="ARBA00006962"/>
    </source>
</evidence>
<evidence type="ECO:0000256" key="1">
    <source>
        <dbReference type="ARBA" id="ARBA00004370"/>
    </source>
</evidence>
<feature type="domain" description="Glycosyl transferase family 28 C-terminal" evidence="5">
    <location>
        <begin position="207"/>
        <end position="298"/>
    </location>
</feature>
<dbReference type="STRING" id="930131.SAMN05216389_105164"/>
<dbReference type="Pfam" id="PF04101">
    <property type="entry name" value="Glyco_tran_28_C"/>
    <property type="match status" value="1"/>
</dbReference>
<keyword evidence="4 7" id="KW-0808">Transferase</keyword>
<comment type="subcellular location">
    <subcellularLocation>
        <location evidence="1">Membrane</location>
    </subcellularLocation>
</comment>
<evidence type="ECO:0000256" key="3">
    <source>
        <dbReference type="ARBA" id="ARBA00022676"/>
    </source>
</evidence>
<name>A0A1I0BSK6_9BACI</name>
<evidence type="ECO:0000259" key="5">
    <source>
        <dbReference type="Pfam" id="PF04101"/>
    </source>
</evidence>
<dbReference type="Pfam" id="PF06925">
    <property type="entry name" value="MGDG_synth"/>
    <property type="match status" value="1"/>
</dbReference>
<accession>A0A1I0BSK6</accession>
<dbReference type="EMBL" id="FOHE01000005">
    <property type="protein sequence ID" value="SET10051.1"/>
    <property type="molecule type" value="Genomic_DNA"/>
</dbReference>
<dbReference type="PANTHER" id="PTHR43025:SF3">
    <property type="entry name" value="MONOGALACTOSYLDIACYLGLYCEROL SYNTHASE 1, CHLOROPLASTIC"/>
    <property type="match status" value="1"/>
</dbReference>
<dbReference type="OrthoDB" id="9815663at2"/>
<dbReference type="Proteomes" id="UP000198618">
    <property type="component" value="Unassembled WGS sequence"/>
</dbReference>
<dbReference type="AlphaFoldDB" id="A0A1I0BSK6"/>